<organism evidence="2 3">
    <name type="scientific">Leptospira sarikeiensis</name>
    <dbReference type="NCBI Taxonomy" id="2484943"/>
    <lineage>
        <taxon>Bacteria</taxon>
        <taxon>Pseudomonadati</taxon>
        <taxon>Spirochaetota</taxon>
        <taxon>Spirochaetia</taxon>
        <taxon>Leptospirales</taxon>
        <taxon>Leptospiraceae</taxon>
        <taxon>Leptospira</taxon>
    </lineage>
</organism>
<feature type="signal peptide" evidence="1">
    <location>
        <begin position="1"/>
        <end position="22"/>
    </location>
</feature>
<feature type="chain" id="PRO_5020783705" description="Lipoprotein" evidence="1">
    <location>
        <begin position="23"/>
        <end position="194"/>
    </location>
</feature>
<proteinExistence type="predicted"/>
<dbReference type="PROSITE" id="PS51257">
    <property type="entry name" value="PROKAR_LIPOPROTEIN"/>
    <property type="match status" value="1"/>
</dbReference>
<dbReference type="RefSeq" id="WP_167882335.1">
    <property type="nucleotide sequence ID" value="NZ_RQGF01000007.1"/>
</dbReference>
<evidence type="ECO:0000313" key="3">
    <source>
        <dbReference type="Proteomes" id="UP000297762"/>
    </source>
</evidence>
<comment type="caution">
    <text evidence="2">The sequence shown here is derived from an EMBL/GenBank/DDBJ whole genome shotgun (WGS) entry which is preliminary data.</text>
</comment>
<dbReference type="EMBL" id="RQGF01000007">
    <property type="protein sequence ID" value="TGL64679.1"/>
    <property type="molecule type" value="Genomic_DNA"/>
</dbReference>
<evidence type="ECO:0000256" key="1">
    <source>
        <dbReference type="SAM" id="SignalP"/>
    </source>
</evidence>
<protein>
    <recommendedName>
        <fullName evidence="4">Lipoprotein</fullName>
    </recommendedName>
</protein>
<dbReference type="AlphaFoldDB" id="A0A4R9KCM5"/>
<accession>A0A4R9KCM5</accession>
<gene>
    <name evidence="2" type="ORF">EHQ64_02185</name>
</gene>
<reference evidence="2" key="1">
    <citation type="journal article" date="2019" name="PLoS Negl. Trop. Dis.">
        <title>Revisiting the worldwide diversity of Leptospira species in the environment.</title>
        <authorList>
            <person name="Vincent A.T."/>
            <person name="Schiettekatte O."/>
            <person name="Bourhy P."/>
            <person name="Veyrier F.J."/>
            <person name="Picardeau M."/>
        </authorList>
    </citation>
    <scope>NUCLEOTIDE SEQUENCE [LARGE SCALE GENOMIC DNA]</scope>
    <source>
        <strain evidence="2">201702455</strain>
    </source>
</reference>
<evidence type="ECO:0008006" key="4">
    <source>
        <dbReference type="Google" id="ProtNLM"/>
    </source>
</evidence>
<evidence type="ECO:0000313" key="2">
    <source>
        <dbReference type="EMBL" id="TGL64679.1"/>
    </source>
</evidence>
<keyword evidence="3" id="KW-1185">Reference proteome</keyword>
<sequence length="194" mass="22557">MLRAIMLLLFVFSSCVSQTVNDDDRKILITVNDFKEYDLIFPGNYKKYEKYNKYISLDGTSTIEYEYEYSPADEKSDITFISQRVEYHLKKSDQLVSDKFGGFVVKSILKSYGVSMKEPSGMFKNRQDTKVFSLTSEGYDVGNMLVVSFDRMTFSYTLVGQHIKDPEVWSDIFAEKVDLATKYKASFYKIDYNK</sequence>
<dbReference type="Proteomes" id="UP000297762">
    <property type="component" value="Unassembled WGS sequence"/>
</dbReference>
<keyword evidence="1" id="KW-0732">Signal</keyword>
<name>A0A4R9KCM5_9LEPT</name>